<protein>
    <submittedName>
        <fullName evidence="1">Uncharacterized protein</fullName>
    </submittedName>
</protein>
<dbReference type="EMBL" id="JBBEGL010000002">
    <property type="protein sequence ID" value="MEJ2886139.1"/>
    <property type="molecule type" value="Genomic_DNA"/>
</dbReference>
<evidence type="ECO:0000313" key="1">
    <source>
        <dbReference type="EMBL" id="MEJ2886139.1"/>
    </source>
</evidence>
<organism evidence="1 2">
    <name type="scientific">Actinomycetospora aeridis</name>
    <dbReference type="NCBI Taxonomy" id="3129231"/>
    <lineage>
        <taxon>Bacteria</taxon>
        <taxon>Bacillati</taxon>
        <taxon>Actinomycetota</taxon>
        <taxon>Actinomycetes</taxon>
        <taxon>Pseudonocardiales</taxon>
        <taxon>Pseudonocardiaceae</taxon>
        <taxon>Actinomycetospora</taxon>
    </lineage>
</organism>
<comment type="caution">
    <text evidence="1">The sequence shown here is derived from an EMBL/GenBank/DDBJ whole genome shotgun (WGS) entry which is preliminary data.</text>
</comment>
<proteinExistence type="predicted"/>
<name>A0ABU8N2F1_9PSEU</name>
<dbReference type="RefSeq" id="WP_337712627.1">
    <property type="nucleotide sequence ID" value="NZ_JBBEGL010000002.1"/>
</dbReference>
<accession>A0ABU8N2F1</accession>
<evidence type="ECO:0000313" key="2">
    <source>
        <dbReference type="Proteomes" id="UP001370100"/>
    </source>
</evidence>
<dbReference type="Proteomes" id="UP001370100">
    <property type="component" value="Unassembled WGS sequence"/>
</dbReference>
<keyword evidence="2" id="KW-1185">Reference proteome</keyword>
<sequence>MVVELPLTTLPDRAWATLFEAARKDHPHRDIGWVHPGAMSEVTGEPVIRFRLLERDSLLETVDEIERAIKDASDRWVAEPAVAELIAKQQRIDALQGFLSRVAET</sequence>
<gene>
    <name evidence="1" type="ORF">WCD41_06720</name>
</gene>
<reference evidence="1 2" key="1">
    <citation type="submission" date="2024-03" db="EMBL/GenBank/DDBJ databases">
        <title>Actinomycetospora sp. OC33-EN06, a novel actinomycete isolated from wild orchid (Aerides multiflora).</title>
        <authorList>
            <person name="Suriyachadkun C."/>
        </authorList>
    </citation>
    <scope>NUCLEOTIDE SEQUENCE [LARGE SCALE GENOMIC DNA]</scope>
    <source>
        <strain evidence="1 2">OC33-EN06</strain>
    </source>
</reference>